<dbReference type="Pfam" id="PF01232">
    <property type="entry name" value="Mannitol_dh"/>
    <property type="match status" value="1"/>
</dbReference>
<feature type="domain" description="Mannitol dehydrogenase C-terminal" evidence="5">
    <location>
        <begin position="204"/>
        <end position="341"/>
    </location>
</feature>
<dbReference type="SUPFAM" id="SSF51735">
    <property type="entry name" value="NAD(P)-binding Rossmann-fold domains"/>
    <property type="match status" value="1"/>
</dbReference>
<sequence length="397" mass="41145">MNTGRAVVVGAGRIGCGYVAERLLEAGFEVTLVARTAERAEAVNRDGGVRVDLLTHAGVRDRFVGPLEALPTEDGPAVTRRVAESALVVVSVGSSQLADVAATIAPGLAAHREPVNVLVVGNQADGGPRLRELVTAHAPGAVEHHGYAGVLVDRVVTTRRDAADGAVRYVAEARINAAVEAGALRAALPRVAGLRPVENYGANVQRKLYVFSAGHAAAAYLGALRGHRLVSRAVDDPDVRAGVLAAMEEGQAGLAARYGSGFAGGASRRFAELARFGQVALADTVERVGHDPLRKLGPDDRILGPALLAAEAGIRPVSLPVVAAAALRFGTENPMLSRRLHRDGVPAVLERPAGLPANSPLTGLVTRAFSLLDRNCSITSVRAALAAEIDQTPLLAS</sequence>
<name>A0ABW4FQM9_9PSEU</name>
<dbReference type="RefSeq" id="WP_343978295.1">
    <property type="nucleotide sequence ID" value="NZ_BAAAJG010000010.1"/>
</dbReference>
<dbReference type="PANTHER" id="PTHR30524">
    <property type="entry name" value="MANNITOL-1-PHOSPHATE 5-DEHYDROGENASE"/>
    <property type="match status" value="1"/>
</dbReference>
<evidence type="ECO:0000259" key="5">
    <source>
        <dbReference type="Pfam" id="PF08125"/>
    </source>
</evidence>
<evidence type="ECO:0000313" key="7">
    <source>
        <dbReference type="Proteomes" id="UP001597145"/>
    </source>
</evidence>
<dbReference type="Gene3D" id="3.40.50.720">
    <property type="entry name" value="NAD(P)-binding Rossmann-like Domain"/>
    <property type="match status" value="1"/>
</dbReference>
<evidence type="ECO:0000256" key="1">
    <source>
        <dbReference type="ARBA" id="ARBA00023002"/>
    </source>
</evidence>
<reference evidence="7" key="1">
    <citation type="journal article" date="2019" name="Int. J. Syst. Evol. Microbiol.">
        <title>The Global Catalogue of Microorganisms (GCM) 10K type strain sequencing project: providing services to taxonomists for standard genome sequencing and annotation.</title>
        <authorList>
            <consortium name="The Broad Institute Genomics Platform"/>
            <consortium name="The Broad Institute Genome Sequencing Center for Infectious Disease"/>
            <person name="Wu L."/>
            <person name="Ma J."/>
        </authorList>
    </citation>
    <scope>NUCLEOTIDE SEQUENCE [LARGE SCALE GENOMIC DNA]</scope>
    <source>
        <strain evidence="7">JCM 12165</strain>
    </source>
</reference>
<dbReference type="InterPro" id="IPR013328">
    <property type="entry name" value="6PGD_dom2"/>
</dbReference>
<comment type="caution">
    <text evidence="6">The sequence shown here is derived from an EMBL/GenBank/DDBJ whole genome shotgun (WGS) entry which is preliminary data.</text>
</comment>
<organism evidence="6 7">
    <name type="scientific">Pseudonocardia aurantiaca</name>
    <dbReference type="NCBI Taxonomy" id="75290"/>
    <lineage>
        <taxon>Bacteria</taxon>
        <taxon>Bacillati</taxon>
        <taxon>Actinomycetota</taxon>
        <taxon>Actinomycetes</taxon>
        <taxon>Pseudonocardiales</taxon>
        <taxon>Pseudonocardiaceae</taxon>
        <taxon>Pseudonocardia</taxon>
    </lineage>
</organism>
<evidence type="ECO:0000256" key="2">
    <source>
        <dbReference type="ARBA" id="ARBA00023027"/>
    </source>
</evidence>
<keyword evidence="1" id="KW-0560">Oxidoreductase</keyword>
<gene>
    <name evidence="6" type="ORF">ACFSCY_25020</name>
</gene>
<keyword evidence="2" id="KW-0520">NAD</keyword>
<evidence type="ECO:0000256" key="3">
    <source>
        <dbReference type="ARBA" id="ARBA00048615"/>
    </source>
</evidence>
<dbReference type="InterPro" id="IPR008927">
    <property type="entry name" value="6-PGluconate_DH-like_C_sf"/>
</dbReference>
<dbReference type="EMBL" id="JBHUCP010000019">
    <property type="protein sequence ID" value="MFD1532688.1"/>
    <property type="molecule type" value="Genomic_DNA"/>
</dbReference>
<dbReference type="InterPro" id="IPR013118">
    <property type="entry name" value="Mannitol_DH_C"/>
</dbReference>
<comment type="catalytic activity">
    <reaction evidence="3">
        <text>D-mannitol 1-phosphate + NAD(+) = beta-D-fructose 6-phosphate + NADH + H(+)</text>
        <dbReference type="Rhea" id="RHEA:19661"/>
        <dbReference type="ChEBI" id="CHEBI:15378"/>
        <dbReference type="ChEBI" id="CHEBI:57540"/>
        <dbReference type="ChEBI" id="CHEBI:57634"/>
        <dbReference type="ChEBI" id="CHEBI:57945"/>
        <dbReference type="ChEBI" id="CHEBI:61381"/>
        <dbReference type="EC" id="1.1.1.17"/>
    </reaction>
</comment>
<dbReference type="InterPro" id="IPR036291">
    <property type="entry name" value="NAD(P)-bd_dom_sf"/>
</dbReference>
<dbReference type="Proteomes" id="UP001597145">
    <property type="component" value="Unassembled WGS sequence"/>
</dbReference>
<dbReference type="SUPFAM" id="SSF48179">
    <property type="entry name" value="6-phosphogluconate dehydrogenase C-terminal domain-like"/>
    <property type="match status" value="1"/>
</dbReference>
<evidence type="ECO:0000259" key="4">
    <source>
        <dbReference type="Pfam" id="PF01232"/>
    </source>
</evidence>
<proteinExistence type="predicted"/>
<keyword evidence="7" id="KW-1185">Reference proteome</keyword>
<dbReference type="InterPro" id="IPR013131">
    <property type="entry name" value="Mannitol_DH_N"/>
</dbReference>
<feature type="domain" description="Mannitol dehydrogenase N-terminal" evidence="4">
    <location>
        <begin position="5"/>
        <end position="184"/>
    </location>
</feature>
<dbReference type="Gene3D" id="1.10.1040.10">
    <property type="entry name" value="N-(1-d-carboxylethyl)-l-norvaline Dehydrogenase, domain 2"/>
    <property type="match status" value="1"/>
</dbReference>
<accession>A0ABW4FQM9</accession>
<evidence type="ECO:0000313" key="6">
    <source>
        <dbReference type="EMBL" id="MFD1532688.1"/>
    </source>
</evidence>
<dbReference type="Pfam" id="PF08125">
    <property type="entry name" value="Mannitol_dh_C"/>
    <property type="match status" value="1"/>
</dbReference>
<protein>
    <submittedName>
        <fullName evidence="6">2-dehydropantoate 2-reductase N-terminal domain-containing protein</fullName>
    </submittedName>
</protein>
<dbReference type="PANTHER" id="PTHR30524:SF0">
    <property type="entry name" value="ALTRONATE OXIDOREDUCTASE-RELATED"/>
    <property type="match status" value="1"/>
</dbReference>